<dbReference type="GO" id="GO:0006352">
    <property type="term" value="P:DNA-templated transcription initiation"/>
    <property type="evidence" value="ECO:0007669"/>
    <property type="project" value="InterPro"/>
</dbReference>
<dbReference type="GO" id="GO:0016987">
    <property type="term" value="F:sigma factor activity"/>
    <property type="evidence" value="ECO:0007669"/>
    <property type="project" value="UniProtKB-KW"/>
</dbReference>
<dbReference type="PRINTS" id="PR00045">
    <property type="entry name" value="SIGMA54FCT"/>
</dbReference>
<comment type="similarity">
    <text evidence="1">Belongs to the sigma-54 factor family.</text>
</comment>
<dbReference type="PANTHER" id="PTHR32248:SF4">
    <property type="entry name" value="RNA POLYMERASE SIGMA-54 FACTOR"/>
    <property type="match status" value="1"/>
</dbReference>
<evidence type="ECO:0000259" key="10">
    <source>
        <dbReference type="Pfam" id="PF04963"/>
    </source>
</evidence>
<dbReference type="EMBL" id="FOJW01000008">
    <property type="protein sequence ID" value="SFB14943.1"/>
    <property type="molecule type" value="Genomic_DNA"/>
</dbReference>
<dbReference type="Pfam" id="PF04552">
    <property type="entry name" value="Sigma54_DBD"/>
    <property type="match status" value="1"/>
</dbReference>
<dbReference type="InterPro" id="IPR007046">
    <property type="entry name" value="RNA_pol_sigma_54_core-bd"/>
</dbReference>
<dbReference type="Pfam" id="PF04963">
    <property type="entry name" value="Sigma54_CBD"/>
    <property type="match status" value="1"/>
</dbReference>
<dbReference type="InterPro" id="IPR007634">
    <property type="entry name" value="RNA_pol_sigma_54_DNA-bd"/>
</dbReference>
<keyword evidence="12" id="KW-1185">Reference proteome</keyword>
<evidence type="ECO:0000256" key="8">
    <source>
        <dbReference type="ARBA" id="ARBA00023163"/>
    </source>
</evidence>
<dbReference type="PROSITE" id="PS50044">
    <property type="entry name" value="SIGMA54_3"/>
    <property type="match status" value="1"/>
</dbReference>
<evidence type="ECO:0000256" key="6">
    <source>
        <dbReference type="ARBA" id="ARBA00023082"/>
    </source>
</evidence>
<keyword evidence="5" id="KW-0805">Transcription regulation</keyword>
<feature type="domain" description="RNA polymerase sigma factor 54 core-binding" evidence="10">
    <location>
        <begin position="87"/>
        <end position="263"/>
    </location>
</feature>
<protein>
    <submittedName>
        <fullName evidence="11">RNA polymerase, sigma 54 subunit, RpoN/SigL</fullName>
    </submittedName>
</protein>
<name>A0A1I0YS34_9BACI</name>
<keyword evidence="8" id="KW-0804">Transcription</keyword>
<dbReference type="AlphaFoldDB" id="A0A1I0YS34"/>
<reference evidence="11 12" key="1">
    <citation type="submission" date="2016-10" db="EMBL/GenBank/DDBJ databases">
        <authorList>
            <person name="de Groot N.N."/>
        </authorList>
    </citation>
    <scope>NUCLEOTIDE SEQUENCE [LARGE SCALE GENOMIC DNA]</scope>
    <source>
        <strain evidence="11 12">CGMCC 1.3702</strain>
    </source>
</reference>
<evidence type="ECO:0000256" key="5">
    <source>
        <dbReference type="ARBA" id="ARBA00023015"/>
    </source>
</evidence>
<gene>
    <name evidence="11" type="ORF">SAMN04488072_10866</name>
</gene>
<dbReference type="RefSeq" id="WP_090237728.1">
    <property type="nucleotide sequence ID" value="NZ_FOJW01000008.1"/>
</dbReference>
<dbReference type="OrthoDB" id="9814402at2"/>
<evidence type="ECO:0000256" key="2">
    <source>
        <dbReference type="ARBA" id="ARBA00022478"/>
    </source>
</evidence>
<proteinExistence type="inferred from homology"/>
<evidence type="ECO:0000259" key="9">
    <source>
        <dbReference type="Pfam" id="PF04552"/>
    </source>
</evidence>
<dbReference type="PANTHER" id="PTHR32248">
    <property type="entry name" value="RNA POLYMERASE SIGMA-54 FACTOR"/>
    <property type="match status" value="1"/>
</dbReference>
<dbReference type="NCBIfam" id="TIGR02395">
    <property type="entry name" value="rpoN_sigma"/>
    <property type="match status" value="1"/>
</dbReference>
<evidence type="ECO:0000313" key="11">
    <source>
        <dbReference type="EMBL" id="SFB14943.1"/>
    </source>
</evidence>
<dbReference type="STRING" id="237679.SAMN04488072_10866"/>
<evidence type="ECO:0000256" key="3">
    <source>
        <dbReference type="ARBA" id="ARBA00022679"/>
    </source>
</evidence>
<dbReference type="Pfam" id="PF00309">
    <property type="entry name" value="Sigma54_AID"/>
    <property type="match status" value="1"/>
</dbReference>
<organism evidence="11 12">
    <name type="scientific">Lentibacillus halodurans</name>
    <dbReference type="NCBI Taxonomy" id="237679"/>
    <lineage>
        <taxon>Bacteria</taxon>
        <taxon>Bacillati</taxon>
        <taxon>Bacillota</taxon>
        <taxon>Bacilli</taxon>
        <taxon>Bacillales</taxon>
        <taxon>Bacillaceae</taxon>
        <taxon>Lentibacillus</taxon>
    </lineage>
</organism>
<dbReference type="InterPro" id="IPR000394">
    <property type="entry name" value="RNA_pol_sigma_54"/>
</dbReference>
<keyword evidence="4" id="KW-0548">Nucleotidyltransferase</keyword>
<dbReference type="GO" id="GO:0016779">
    <property type="term" value="F:nucleotidyltransferase activity"/>
    <property type="evidence" value="ECO:0007669"/>
    <property type="project" value="UniProtKB-KW"/>
</dbReference>
<keyword evidence="2" id="KW-0240">DNA-directed RNA polymerase</keyword>
<feature type="domain" description="RNA polymerase sigma factor 54 DNA-binding" evidence="9">
    <location>
        <begin position="275"/>
        <end position="433"/>
    </location>
</feature>
<dbReference type="GO" id="GO:0000428">
    <property type="term" value="C:DNA-directed RNA polymerase complex"/>
    <property type="evidence" value="ECO:0007669"/>
    <property type="project" value="UniProtKB-KW"/>
</dbReference>
<dbReference type="InterPro" id="IPR038709">
    <property type="entry name" value="RpoN_core-bd_sf"/>
</dbReference>
<dbReference type="Proteomes" id="UP000198642">
    <property type="component" value="Unassembled WGS sequence"/>
</dbReference>
<evidence type="ECO:0000313" key="12">
    <source>
        <dbReference type="Proteomes" id="UP000198642"/>
    </source>
</evidence>
<dbReference type="Gene3D" id="1.10.10.1330">
    <property type="entry name" value="RNA polymerase sigma-54 factor, core-binding domain"/>
    <property type="match status" value="1"/>
</dbReference>
<sequence length="437" mass="51174">MDLMLQQEQSLNIVMTTQLRHAIELLQYSTYDLFQFIQEQELENPLIELEEKSIDMAYPIKNNFVRKDAVSSQDAIDFIPDKYVNSRDDFSEQILLLDITERERELVYYFIHNLDDNGYLPMDGKEMAAFPGLSKTEAEKGIQILQHLKPVGVGARNLQECLAIQAKHYYPEQHDTLKMIEAYLPLLANKKWHDISKRLNIPLKEVKKSYELIQTLNPKPCDFQSNTRSDYLIPDIQVEQDKSKFVVTLNDSYLPTIRLNHDYTSLFKRKGNINHYMHDCYRQYQWLLNSLDKRRETILKITKAMIRRQEDFLIKGFTYLKPMTLKEIANDAEVHESTVSRATMNKVIQTPAGIFDYQDLFTSKIATDYGVPLSQINVKSLLKRFVDKEDKQKPLSDQKISDLFKTKKGITVSRRTVAKYREALKIPSSSKRKEVYF</sequence>
<dbReference type="GO" id="GO:0001216">
    <property type="term" value="F:DNA-binding transcription activator activity"/>
    <property type="evidence" value="ECO:0007669"/>
    <property type="project" value="InterPro"/>
</dbReference>
<evidence type="ECO:0000256" key="7">
    <source>
        <dbReference type="ARBA" id="ARBA00023125"/>
    </source>
</evidence>
<keyword evidence="6" id="KW-0731">Sigma factor</keyword>
<accession>A0A1I0YS34</accession>
<dbReference type="PROSITE" id="PS00718">
    <property type="entry name" value="SIGMA54_2"/>
    <property type="match status" value="1"/>
</dbReference>
<dbReference type="GO" id="GO:0003677">
    <property type="term" value="F:DNA binding"/>
    <property type="evidence" value="ECO:0007669"/>
    <property type="project" value="UniProtKB-KW"/>
</dbReference>
<evidence type="ECO:0000256" key="1">
    <source>
        <dbReference type="ARBA" id="ARBA00008798"/>
    </source>
</evidence>
<dbReference type="PIRSF" id="PIRSF000774">
    <property type="entry name" value="RpoN"/>
    <property type="match status" value="1"/>
</dbReference>
<dbReference type="Gene3D" id="1.10.10.60">
    <property type="entry name" value="Homeodomain-like"/>
    <property type="match status" value="1"/>
</dbReference>
<evidence type="ECO:0000256" key="4">
    <source>
        <dbReference type="ARBA" id="ARBA00022695"/>
    </source>
</evidence>
<keyword evidence="3" id="KW-0808">Transferase</keyword>
<keyword evidence="7" id="KW-0238">DNA-binding</keyword>